<evidence type="ECO:0000313" key="1">
    <source>
        <dbReference type="EMBL" id="KAJ3475264.1"/>
    </source>
</evidence>
<gene>
    <name evidence="1" type="ORF">NLG97_g9522</name>
</gene>
<sequence>MSAAAARPSPPPPHGNGGSGRPDGYKHPRRSIEEVLIEGDSDDSAFDSADELPRLRRTTTQLIELIRSGEAIEAPAPGAKHTKGYNVPVPLVEFSPAVLRWNATLEWTRANPRTGQDAYAANVAEISPAATQGSSQVTPGPSQPAAVVVGIQWIGRGTSRKPEESHAQPATIQALPLRNVDFQKQVLAAMASLAQGHN</sequence>
<proteinExistence type="predicted"/>
<reference evidence="1" key="1">
    <citation type="submission" date="2022-07" db="EMBL/GenBank/DDBJ databases">
        <title>Genome Sequence of Lecanicillium saksenae.</title>
        <authorList>
            <person name="Buettner E."/>
        </authorList>
    </citation>
    <scope>NUCLEOTIDE SEQUENCE</scope>
    <source>
        <strain evidence="1">VT-O1</strain>
    </source>
</reference>
<dbReference type="Proteomes" id="UP001148737">
    <property type="component" value="Unassembled WGS sequence"/>
</dbReference>
<comment type="caution">
    <text evidence="1">The sequence shown here is derived from an EMBL/GenBank/DDBJ whole genome shotgun (WGS) entry which is preliminary data.</text>
</comment>
<keyword evidence="2" id="KW-1185">Reference proteome</keyword>
<protein>
    <submittedName>
        <fullName evidence="1">Uncharacterized protein</fullName>
    </submittedName>
</protein>
<dbReference type="EMBL" id="JANAKD010001996">
    <property type="protein sequence ID" value="KAJ3475264.1"/>
    <property type="molecule type" value="Genomic_DNA"/>
</dbReference>
<accession>A0ACC1QG08</accession>
<evidence type="ECO:0000313" key="2">
    <source>
        <dbReference type="Proteomes" id="UP001148737"/>
    </source>
</evidence>
<organism evidence="1 2">
    <name type="scientific">Lecanicillium saksenae</name>
    <dbReference type="NCBI Taxonomy" id="468837"/>
    <lineage>
        <taxon>Eukaryota</taxon>
        <taxon>Fungi</taxon>
        <taxon>Dikarya</taxon>
        <taxon>Ascomycota</taxon>
        <taxon>Pezizomycotina</taxon>
        <taxon>Sordariomycetes</taxon>
        <taxon>Hypocreomycetidae</taxon>
        <taxon>Hypocreales</taxon>
        <taxon>Cordycipitaceae</taxon>
        <taxon>Lecanicillium</taxon>
    </lineage>
</organism>
<name>A0ACC1QG08_9HYPO</name>